<reference evidence="3" key="1">
    <citation type="submission" date="2023-01" db="EMBL/GenBank/DDBJ databases">
        <title>The genome sequence of Kordiimonadaceae bacterium 6D33.</title>
        <authorList>
            <person name="Liu Y."/>
        </authorList>
    </citation>
    <scope>NUCLEOTIDE SEQUENCE</scope>
    <source>
        <strain evidence="3">6D33</strain>
    </source>
</reference>
<evidence type="ECO:0000313" key="4">
    <source>
        <dbReference type="Proteomes" id="UP001217500"/>
    </source>
</evidence>
<dbReference type="EMBL" id="CP116805">
    <property type="protein sequence ID" value="WCL53867.1"/>
    <property type="molecule type" value="Genomic_DNA"/>
</dbReference>
<gene>
    <name evidence="3" type="ORF">PH603_15115</name>
</gene>
<keyword evidence="4" id="KW-1185">Reference proteome</keyword>
<proteinExistence type="predicted"/>
<evidence type="ECO:0000256" key="1">
    <source>
        <dbReference type="SAM" id="Coils"/>
    </source>
</evidence>
<organism evidence="3 4">
    <name type="scientific">Gimibacter soli</name>
    <dbReference type="NCBI Taxonomy" id="3024400"/>
    <lineage>
        <taxon>Bacteria</taxon>
        <taxon>Pseudomonadati</taxon>
        <taxon>Pseudomonadota</taxon>
        <taxon>Alphaproteobacteria</taxon>
        <taxon>Kordiimonadales</taxon>
        <taxon>Temperatibacteraceae</taxon>
        <taxon>Gimibacter</taxon>
    </lineage>
</organism>
<sequence length="593" mass="64114">MKPDKKYGRSAAAIRLAAGIAAAVSLAGCGGSPFYNARLDETASAAQEHYTAAKLLEVIPARKDNQAALLKTELEAVVRITAAEADADLSALLEQDKGEATLASQFIRNKIAARYDQITGSKCTAPDRDPLACLNEKVEKTGARFEDAEAKDAISKMLLSRYQDVIEKAVTCESVREETGGEPGSDEYNLWAEAVAACDARKLAYAQYEQIMGSGDGLQGLLGKELETAQQAIKKSKQDAFLEVARFRRATCAIETGAETLKMPGIENFEIPADAATVTDKMLVSAGKLTCAASPLKGSKKESDQKPSDRFNLRVAEAKEIIGKVQESANLGAKAFSELGIIEARLDSLDTFLTSLSTDPQPDEGDGADEVPDRASQFAAAFLDMADEIYEMSRKDDAPPVNALLIEKRRLEVNKAFAEQRVAIEEQKVKLIAARQKAIELELSLLRDALKYARWACADVASAACVLNKKLSGMPADAKGYRVRNLAGLIEAELPSDSKSLSERDFREYLETSLAYYYLSVALGQGQYRAAAWQEVALSYELSMQASNASIALWNAIIEPQVNQLATYHSGGIRPEKLAELIALTATAVGVNE</sequence>
<dbReference type="KEGG" id="gso:PH603_15115"/>
<accession>A0AAF0BL93</accession>
<keyword evidence="2" id="KW-0732">Signal</keyword>
<feature type="signal peptide" evidence="2">
    <location>
        <begin position="1"/>
        <end position="27"/>
    </location>
</feature>
<keyword evidence="1" id="KW-0175">Coiled coil</keyword>
<dbReference type="AlphaFoldDB" id="A0AAF0BL93"/>
<dbReference type="RefSeq" id="WP_289503529.1">
    <property type="nucleotide sequence ID" value="NZ_CP116805.1"/>
</dbReference>
<name>A0AAF0BL93_9PROT</name>
<evidence type="ECO:0000313" key="3">
    <source>
        <dbReference type="EMBL" id="WCL53867.1"/>
    </source>
</evidence>
<feature type="chain" id="PRO_5042177613" description="Lipoprotein" evidence="2">
    <location>
        <begin position="28"/>
        <end position="593"/>
    </location>
</feature>
<feature type="coiled-coil region" evidence="1">
    <location>
        <begin position="401"/>
        <end position="428"/>
    </location>
</feature>
<evidence type="ECO:0000256" key="2">
    <source>
        <dbReference type="SAM" id="SignalP"/>
    </source>
</evidence>
<dbReference type="PROSITE" id="PS51257">
    <property type="entry name" value="PROKAR_LIPOPROTEIN"/>
    <property type="match status" value="1"/>
</dbReference>
<dbReference type="Proteomes" id="UP001217500">
    <property type="component" value="Chromosome"/>
</dbReference>
<protein>
    <recommendedName>
        <fullName evidence="5">Lipoprotein</fullName>
    </recommendedName>
</protein>
<evidence type="ECO:0008006" key="5">
    <source>
        <dbReference type="Google" id="ProtNLM"/>
    </source>
</evidence>